<feature type="compositionally biased region" description="Low complexity" evidence="6">
    <location>
        <begin position="2553"/>
        <end position="2563"/>
    </location>
</feature>
<dbReference type="Gene3D" id="2.60.40.4300">
    <property type="match status" value="3"/>
</dbReference>
<dbReference type="InterPro" id="IPR041558">
    <property type="entry name" value="MucBP_2"/>
</dbReference>
<protein>
    <submittedName>
        <fullName evidence="9">MucBP domain-containing protein</fullName>
    </submittedName>
</protein>
<dbReference type="PANTHER" id="PTHR24216:SF65">
    <property type="entry name" value="PAXILLIN-LIKE PROTEIN 1"/>
    <property type="match status" value="1"/>
</dbReference>
<keyword evidence="1" id="KW-0134">Cell wall</keyword>
<dbReference type="NCBIfam" id="TIGR01168">
    <property type="entry name" value="YSIRK_signal"/>
    <property type="match status" value="1"/>
</dbReference>
<name>A0AA96VQP7_9STRE</name>
<gene>
    <name evidence="9" type="ORF">PW220_01875</name>
</gene>
<feature type="domain" description="Gram-positive cocci surface proteins LPxTG" evidence="8">
    <location>
        <begin position="2572"/>
        <end position="2606"/>
    </location>
</feature>
<dbReference type="Pfam" id="PF04650">
    <property type="entry name" value="YSIRK_signal"/>
    <property type="match status" value="1"/>
</dbReference>
<accession>A0AA96VQP7</accession>
<evidence type="ECO:0000256" key="1">
    <source>
        <dbReference type="ARBA" id="ARBA00022512"/>
    </source>
</evidence>
<feature type="region of interest" description="Disordered" evidence="6">
    <location>
        <begin position="1547"/>
        <end position="1580"/>
    </location>
</feature>
<evidence type="ECO:0000256" key="4">
    <source>
        <dbReference type="ARBA" id="ARBA00022737"/>
    </source>
</evidence>
<evidence type="ECO:0000256" key="7">
    <source>
        <dbReference type="SAM" id="Phobius"/>
    </source>
</evidence>
<sequence length="2606" mass="278797">MRKAKKKSFDWYGMRQHFSIRKYHFGAASVLLGMSLALGAGGQAVKAEETVASSEALASTTATSSTQASSEVVLATSVETAATETVASTTPAATTTEVAATERTATINYIVQYLLEDGTLVDAVVKTTTVTTTDATAKTTVEVVAELPEGYELAEGQVETTLQEVTEGAENLVTIKLVKKAEVAAITPAATTTTTETAAPAATTPVTVEEAKVVLEQNISEAVVLSDEANRLYTAAPEGNESLKTAADATKLAATDATAVLKDSVATLEQVNAQINAVRTNVEALALELRKFLGTEDIQVLLAETSTNLKNVGDAEGILIETGTTATPDMSDPNGAAVTSKVSGSLKATEVADYLTIQYTPVAYFDAVAPVYTPFKENGGQSTGGAYFRTSVNPTNLYGKLLVELVANDGTVVETKEVEPNTAVEFDYFKTTHGAGYPFVYTYDPDYDSKDMFGVVRIQWAYNTMSAVSQKLIRPTTNTTVYKTEDGQQLATYTVLTTPDLNTTPSEKREFAGYTYKETTTTTSNVVLVPSEPYVEVTRFATSGVQFKTIVEAVGTDGTIKKTYYIADPNYTGTQSFTDTNLDGFLPILVTDDMPVGTVNTNLKLLPSLLTSGYEVYRVDASTEKIYPDKEGDKQPTPVRGTLITDPAELDFSTLTSTSQWFHIKFNEKQDGTLAFARLRPADLGNASRITFEYDTRKNDGSTVDTSGWGGDQDLGVRPKSWNGIHHTISLNNNAQTVSETTHIYTPVPQEAIIRYQVEGATDFLEDSGTLTGNPGTDITYSTEATINKYKKLGYELVSDNFTTEAGQDYDYDSDKLQEFLVVIKPRVVDVPKTVVPGAPVDPTDPNSPVWPAGVDNLTLTEEVTRTITYVDEAGKEVATTFTDKVTFTRTAKVNLVTGEITYSDWTADKADNVLDGNKLPEVQGYTATTATKDGKDVTPDSTTEYAQVTAETADIVEKVVYVQDTQTAKITISTVDANGENKTEFATVTETGKATEPIATKTTEDVLLELKREGYDVETKVADDFLDSAKTFDNVKDAADQPSQSYEIVVKPRIVDIPKDVVPGQPVDPTDPNSPVWPAGVDNLTLTEEVTRTITYVNEAGEEVATTFTDKVTFTRTAQVNLVTGDITYGAWTADNADSVLDGNVLPEVPGYTATTATKDGADVTPESTTVYAQVTADSADIVEKVVYVQDTQTAKITISTVDANGGNKTEYATVNETGKHTEPVATTTVEEKLLELKRKGYDVETKVTDTFLDSAKTFDNVKDAADQPSQVYEIVVKERVVDVPKDVVPGQPVDPTDPNSPVWPAGVDNLTLTEEVTRTITYVDEAGNEVAATFTEKVTFTRTAQVNLVTGEITYSDWTADNGDNVLAGNPLPTVADHQVSTATKDGVAVLPASTTTDVTVAADSADIVEKVVYVKDKGSVTIQYKDTDGNVIKAPVIDEDNVAVGTEYDTTDEGDKPTVIPNADGTKYVLVPSLTEGDETGTVVKDGTTVTYVYQKVANWIPVIPGLPENERPVLPYPFDPENPEQPLTPTPDTVIPYVPGYVPVGPDGETPLKPVDPKDPTKGYEPPTPSTPGDNTYIPYVKVEKGSVLVAFVDEAGSPIKSVVTDTDNAEVGTSYDTTDQKEDVIKANGFTYYFKEVKAGSEETGTVVEGVTTVTYVYTKVANWIPVIPGIPEDERPVFPYPFDPTNPDKPIDPTTPGTVIPYVPGYVPVGPDGTTPLTPVDPEDPSKGYVPPTPSTPGDNTYIPYVKAGSVVVKYQDTNGKELIAPVVDENNVKVGTAYDTTDQKKSEIVDAEGNRYVLVPSKTVGSETGEVTDGTTEVIYVYQKVANWIPQIPGVPENERPVIPYPFDPNNPEKPITPTPGTVIPYVPGYVPVGPDGKTPLTPVDPEDPSKGYVPPTPDETGKDTPIPYEKAGSVVVKYKDTDGRELLAPVVDENNVKVGTAYDTTDQKKSEIVDAKGNRYVLVPSKTVGSETGEVTDGTTEVIYVYQKVANWIPQIPGVPENERPVIPYPFDPNNPEKPITPTPGTVIPYVPGYVPVGPDGTTPLTPVDPEDPSKGYVPPTPSTPGDNTYIPYVKAGSVVVKYQDTNGKELIAPVVDENNVKVGTAYDTTDQKKSEIVDAEGNRYVLVPSKTVGSETGKVTDGTTEVIYVYQKVANWIPQIPGVPENERPVIPYPFDPNNPEKPITPTPGTVIPYVPGYVPVGPDGKTPLTPVDPEDPSKGYVPPTPDETGKDTPIPYEKAGSVVVKYKDTDGRELLAPVVDENNVKVGTAYDTTDQKKSEIVDAKGNRYVLVPSKTVGSETGEVTDGTTEVIYVYQKVANWIPQIPATPENPTPVNPVIPYPFDPTNPDKPIDPTTPYPGGGVPSIPHVPGYVPVDPKTNEPLKPVDPTDPSKGYVPPTPDKPGVDTPIPYVPATPTKKVVTNYVDEETGLPIAPQEEGTTPNKSIPGYKYVRTVVDADGNTTHIYRKKPTTPVTPVVPGEPVTPPVTPVVPGEPVTPPVTPVVPGEPVTPPVTPVVPGEPVTPPVAPVVPGEPVAPATPVAPAVPAKPAAPATSAKSGAAQLPNTGESSTVAASALGVGMLVAALALAGKRRRNED</sequence>
<dbReference type="Pfam" id="PF18877">
    <property type="entry name" value="SSSPR-51"/>
    <property type="match status" value="1"/>
</dbReference>
<dbReference type="Gene3D" id="3.10.20.470">
    <property type="match status" value="2"/>
</dbReference>
<dbReference type="NCBIfam" id="TIGR01167">
    <property type="entry name" value="LPXTG_anchor"/>
    <property type="match status" value="1"/>
</dbReference>
<dbReference type="Gene3D" id="3.10.20.320">
    <property type="entry name" value="Putative peptidoglycan bound protein (lpxtg motif)"/>
    <property type="match status" value="6"/>
</dbReference>
<dbReference type="InterPro" id="IPR041495">
    <property type="entry name" value="Mub_B2"/>
</dbReference>
<keyword evidence="7" id="KW-0812">Transmembrane</keyword>
<evidence type="ECO:0000256" key="6">
    <source>
        <dbReference type="SAM" id="MobiDB-lite"/>
    </source>
</evidence>
<keyword evidence="5" id="KW-0572">Peptidoglycan-anchor</keyword>
<feature type="region of interest" description="Disordered" evidence="6">
    <location>
        <begin position="2049"/>
        <end position="2072"/>
    </location>
</feature>
<evidence type="ECO:0000256" key="3">
    <source>
        <dbReference type="ARBA" id="ARBA00022729"/>
    </source>
</evidence>
<keyword evidence="7" id="KW-0472">Membrane</keyword>
<evidence type="ECO:0000259" key="8">
    <source>
        <dbReference type="PROSITE" id="PS50847"/>
    </source>
</evidence>
<dbReference type="InterPro" id="IPR019931">
    <property type="entry name" value="LPXTG_anchor"/>
</dbReference>
<keyword evidence="7" id="KW-1133">Transmembrane helix</keyword>
<keyword evidence="4" id="KW-0677">Repeat</keyword>
<dbReference type="Pfam" id="PF17966">
    <property type="entry name" value="Muc_B2"/>
    <property type="match status" value="3"/>
</dbReference>
<dbReference type="PANTHER" id="PTHR24216">
    <property type="entry name" value="PAXILLIN-RELATED"/>
    <property type="match status" value="1"/>
</dbReference>
<reference evidence="9 10" key="1">
    <citation type="submission" date="2023-02" db="EMBL/GenBank/DDBJ databases">
        <title>Streptococcus sp. Genome Sequencing and Assembly.</title>
        <authorList>
            <person name="Shore S.M."/>
            <person name="Nicholson T.L."/>
        </authorList>
    </citation>
    <scope>NUCLEOTIDE SEQUENCE [LARGE SCALE GENOMIC DNA]</scope>
    <source>
        <strain evidence="9 10">29892</strain>
    </source>
</reference>
<feature type="transmembrane region" description="Helical" evidence="7">
    <location>
        <begin position="2581"/>
        <end position="2599"/>
    </location>
</feature>
<evidence type="ECO:0000256" key="5">
    <source>
        <dbReference type="ARBA" id="ARBA00023088"/>
    </source>
</evidence>
<feature type="compositionally biased region" description="Low complexity" evidence="6">
    <location>
        <begin position="2480"/>
        <end position="2490"/>
    </location>
</feature>
<dbReference type="RefSeq" id="WP_316716442.1">
    <property type="nucleotide sequence ID" value="NZ_CP118734.1"/>
</dbReference>
<dbReference type="InterPro" id="IPR009459">
    <property type="entry name" value="MucBP_dom"/>
</dbReference>
<keyword evidence="10" id="KW-1185">Reference proteome</keyword>
<dbReference type="Pfam" id="PF06458">
    <property type="entry name" value="MucBP"/>
    <property type="match status" value="6"/>
</dbReference>
<dbReference type="NCBIfam" id="TIGR04308">
    <property type="entry name" value="repeat_SSSPR51"/>
    <property type="match status" value="1"/>
</dbReference>
<dbReference type="InterPro" id="IPR005877">
    <property type="entry name" value="YSIRK_signal_dom"/>
</dbReference>
<proteinExistence type="predicted"/>
<keyword evidence="3" id="KW-0732">Signal</keyword>
<feature type="region of interest" description="Disordered" evidence="6">
    <location>
        <begin position="2473"/>
        <end position="2498"/>
    </location>
</feature>
<keyword evidence="2" id="KW-0964">Secreted</keyword>
<dbReference type="Pfam" id="PF17965">
    <property type="entry name" value="MucBP_2"/>
    <property type="match status" value="1"/>
</dbReference>
<dbReference type="Proteomes" id="UP001301526">
    <property type="component" value="Chromosome"/>
</dbReference>
<feature type="region of interest" description="Disordered" evidence="6">
    <location>
        <begin position="2336"/>
        <end position="2420"/>
    </location>
</feature>
<feature type="region of interest" description="Disordered" evidence="6">
    <location>
        <begin position="2553"/>
        <end position="2575"/>
    </location>
</feature>
<evidence type="ECO:0000313" key="10">
    <source>
        <dbReference type="Proteomes" id="UP001301526"/>
    </source>
</evidence>
<dbReference type="InterPro" id="IPR027579">
    <property type="entry name" value="SSSPR51_Rpt"/>
</dbReference>
<dbReference type="Pfam" id="PF00746">
    <property type="entry name" value="Gram_pos_anchor"/>
    <property type="match status" value="1"/>
</dbReference>
<feature type="region of interest" description="Disordered" evidence="6">
    <location>
        <begin position="1718"/>
        <end position="1742"/>
    </location>
</feature>
<evidence type="ECO:0000256" key="2">
    <source>
        <dbReference type="ARBA" id="ARBA00022525"/>
    </source>
</evidence>
<dbReference type="EMBL" id="CP118734">
    <property type="protein sequence ID" value="WNY49424.1"/>
    <property type="molecule type" value="Genomic_DNA"/>
</dbReference>
<feature type="compositionally biased region" description="Pro residues" evidence="6">
    <location>
        <begin position="2338"/>
        <end position="2354"/>
    </location>
</feature>
<evidence type="ECO:0000313" key="9">
    <source>
        <dbReference type="EMBL" id="WNY49424.1"/>
    </source>
</evidence>
<organism evidence="9 10">
    <name type="scientific">Streptococcus iners subsp. hyiners</name>
    <dbReference type="NCBI Taxonomy" id="3028083"/>
    <lineage>
        <taxon>Bacteria</taxon>
        <taxon>Bacillati</taxon>
        <taxon>Bacillota</taxon>
        <taxon>Bacilli</taxon>
        <taxon>Lactobacillales</taxon>
        <taxon>Streptococcaceae</taxon>
        <taxon>Streptococcus</taxon>
        <taxon>Streptococcus iners</taxon>
    </lineage>
</organism>
<feature type="region of interest" description="Disordered" evidence="6">
    <location>
        <begin position="1881"/>
        <end position="1915"/>
    </location>
</feature>
<feature type="region of interest" description="Disordered" evidence="6">
    <location>
        <begin position="2211"/>
        <end position="2245"/>
    </location>
</feature>
<dbReference type="PROSITE" id="PS50847">
    <property type="entry name" value="GRAM_POS_ANCHORING"/>
    <property type="match status" value="1"/>
</dbReference>